<dbReference type="PANTHER" id="PTHR30487:SF0">
    <property type="entry name" value="PREPILIN LEADER PEPTIDASE_N-METHYLTRANSFERASE-RELATED"/>
    <property type="match status" value="1"/>
</dbReference>
<evidence type="ECO:0000256" key="3">
    <source>
        <dbReference type="SAM" id="Phobius"/>
    </source>
</evidence>
<comment type="similarity">
    <text evidence="1 2">Belongs to the peptidase A24 family.</text>
</comment>
<dbReference type="Pfam" id="PF01478">
    <property type="entry name" value="Peptidase_A24"/>
    <property type="match status" value="1"/>
</dbReference>
<dbReference type="AlphaFoldDB" id="A0A3A5MF84"/>
<dbReference type="GO" id="GO:0004190">
    <property type="term" value="F:aspartic-type endopeptidase activity"/>
    <property type="evidence" value="ECO:0007669"/>
    <property type="project" value="InterPro"/>
</dbReference>
<dbReference type="Gene3D" id="1.20.120.1220">
    <property type="match status" value="1"/>
</dbReference>
<dbReference type="InterPro" id="IPR050882">
    <property type="entry name" value="Prepilin_peptidase/N-MTase"/>
</dbReference>
<evidence type="ECO:0000313" key="5">
    <source>
        <dbReference type="EMBL" id="RJT80962.1"/>
    </source>
</evidence>
<dbReference type="GO" id="GO:0006465">
    <property type="term" value="P:signal peptide processing"/>
    <property type="evidence" value="ECO:0007669"/>
    <property type="project" value="TreeGrafter"/>
</dbReference>
<reference evidence="5 6" key="1">
    <citation type="submission" date="2018-09" db="EMBL/GenBank/DDBJ databases">
        <title>Novel species of Arthrobacter.</title>
        <authorList>
            <person name="Liu Q."/>
            <person name="Xin Y.-H."/>
        </authorList>
    </citation>
    <scope>NUCLEOTIDE SEQUENCE [LARGE SCALE GENOMIC DNA]</scope>
    <source>
        <strain evidence="5 6">Hz2</strain>
    </source>
</reference>
<keyword evidence="6" id="KW-1185">Reference proteome</keyword>
<dbReference type="PRINTS" id="PR00864">
    <property type="entry name" value="PREPILNPTASE"/>
</dbReference>
<keyword evidence="3" id="KW-0812">Transmembrane</keyword>
<feature type="domain" description="Prepilin type IV endopeptidase peptidase" evidence="4">
    <location>
        <begin position="25"/>
        <end position="129"/>
    </location>
</feature>
<organism evidence="5 6">
    <name type="scientific">Arthrobacter cheniae</name>
    <dbReference type="NCBI Taxonomy" id="1258888"/>
    <lineage>
        <taxon>Bacteria</taxon>
        <taxon>Bacillati</taxon>
        <taxon>Actinomycetota</taxon>
        <taxon>Actinomycetes</taxon>
        <taxon>Micrococcales</taxon>
        <taxon>Micrococcaceae</taxon>
        <taxon>Arthrobacter</taxon>
    </lineage>
</organism>
<dbReference type="InterPro" id="IPR000045">
    <property type="entry name" value="Prepilin_IV_endopep_pep"/>
</dbReference>
<feature type="transmembrane region" description="Helical" evidence="3">
    <location>
        <begin position="120"/>
        <end position="141"/>
    </location>
</feature>
<sequence length="168" mass="17555">MTAVLAGYLEQEPAAFVLLVVALAAFVVFGLRLGLTDWRTHRLPDRIVLPSYPASILVLGAAAVAAGEWHRVLGMLGGGVILWAAFAALHLLRPSGLGFGDVKLAGLLGLYLGFAGWAELWWGPVFGIVLGGLWSSVLVTARRATLRSSVAFGPFLIAGAALALAVLP</sequence>
<name>A0A3A5MF84_9MICC</name>
<evidence type="ECO:0000256" key="1">
    <source>
        <dbReference type="ARBA" id="ARBA00005801"/>
    </source>
</evidence>
<gene>
    <name evidence="5" type="ORF">D6T63_07135</name>
</gene>
<evidence type="ECO:0000256" key="2">
    <source>
        <dbReference type="RuleBase" id="RU003793"/>
    </source>
</evidence>
<keyword evidence="3" id="KW-1133">Transmembrane helix</keyword>
<dbReference type="PANTHER" id="PTHR30487">
    <property type="entry name" value="TYPE 4 PREPILIN-LIKE PROTEINS LEADER PEPTIDE-PROCESSING ENZYME"/>
    <property type="match status" value="1"/>
</dbReference>
<dbReference type="Proteomes" id="UP000272560">
    <property type="component" value="Unassembled WGS sequence"/>
</dbReference>
<dbReference type="EMBL" id="QZVT01000003">
    <property type="protein sequence ID" value="RJT80962.1"/>
    <property type="molecule type" value="Genomic_DNA"/>
</dbReference>
<dbReference type="GO" id="GO:0005886">
    <property type="term" value="C:plasma membrane"/>
    <property type="evidence" value="ECO:0007669"/>
    <property type="project" value="TreeGrafter"/>
</dbReference>
<feature type="transmembrane region" description="Helical" evidence="3">
    <location>
        <begin position="72"/>
        <end position="89"/>
    </location>
</feature>
<evidence type="ECO:0000313" key="6">
    <source>
        <dbReference type="Proteomes" id="UP000272560"/>
    </source>
</evidence>
<evidence type="ECO:0000259" key="4">
    <source>
        <dbReference type="Pfam" id="PF01478"/>
    </source>
</evidence>
<protein>
    <submittedName>
        <fullName evidence="5">Prepilin peptidase</fullName>
    </submittedName>
</protein>
<comment type="caution">
    <text evidence="5">The sequence shown here is derived from an EMBL/GenBank/DDBJ whole genome shotgun (WGS) entry which is preliminary data.</text>
</comment>
<feature type="transmembrane region" description="Helical" evidence="3">
    <location>
        <begin position="47"/>
        <end position="66"/>
    </location>
</feature>
<keyword evidence="3" id="KW-0472">Membrane</keyword>
<proteinExistence type="inferred from homology"/>
<dbReference type="OrthoDB" id="2087435at2"/>
<feature type="transmembrane region" description="Helical" evidence="3">
    <location>
        <begin position="96"/>
        <end position="114"/>
    </location>
</feature>
<dbReference type="InterPro" id="IPR014032">
    <property type="entry name" value="Peptidase_A24A_bac"/>
</dbReference>
<accession>A0A3A5MF84</accession>
<feature type="transmembrane region" description="Helical" evidence="3">
    <location>
        <begin position="148"/>
        <end position="167"/>
    </location>
</feature>
<feature type="transmembrane region" description="Helical" evidence="3">
    <location>
        <begin position="14"/>
        <end position="35"/>
    </location>
</feature>
<dbReference type="RefSeq" id="WP_120148308.1">
    <property type="nucleotide sequence ID" value="NZ_QZVT01000003.1"/>
</dbReference>